<dbReference type="EMBL" id="JASSZA010000004">
    <property type="protein sequence ID" value="KAK2114730.1"/>
    <property type="molecule type" value="Genomic_DNA"/>
</dbReference>
<proteinExistence type="predicted"/>
<accession>A0ABQ9VZW7</accession>
<comment type="caution">
    <text evidence="2">The sequence shown here is derived from an EMBL/GenBank/DDBJ whole genome shotgun (WGS) entry which is preliminary data.</text>
</comment>
<feature type="compositionally biased region" description="Polar residues" evidence="1">
    <location>
        <begin position="101"/>
        <end position="117"/>
    </location>
</feature>
<dbReference type="Proteomes" id="UP001266305">
    <property type="component" value="Unassembled WGS sequence"/>
</dbReference>
<reference evidence="2 3" key="1">
    <citation type="submission" date="2023-05" db="EMBL/GenBank/DDBJ databases">
        <title>B98-5 Cell Line De Novo Hybrid Assembly: An Optical Mapping Approach.</title>
        <authorList>
            <person name="Kananen K."/>
            <person name="Auerbach J.A."/>
            <person name="Kautto E."/>
            <person name="Blachly J.S."/>
        </authorList>
    </citation>
    <scope>NUCLEOTIDE SEQUENCE [LARGE SCALE GENOMIC DNA]</scope>
    <source>
        <strain evidence="2">B95-8</strain>
        <tissue evidence="2">Cell line</tissue>
    </source>
</reference>
<feature type="compositionally biased region" description="Polar residues" evidence="1">
    <location>
        <begin position="1"/>
        <end position="24"/>
    </location>
</feature>
<evidence type="ECO:0000313" key="3">
    <source>
        <dbReference type="Proteomes" id="UP001266305"/>
    </source>
</evidence>
<keyword evidence="3" id="KW-1185">Reference proteome</keyword>
<feature type="region of interest" description="Disordered" evidence="1">
    <location>
        <begin position="1"/>
        <end position="205"/>
    </location>
</feature>
<feature type="compositionally biased region" description="Gly residues" evidence="1">
    <location>
        <begin position="40"/>
        <end position="49"/>
    </location>
</feature>
<evidence type="ECO:0000256" key="1">
    <source>
        <dbReference type="SAM" id="MobiDB-lite"/>
    </source>
</evidence>
<evidence type="ECO:0000313" key="2">
    <source>
        <dbReference type="EMBL" id="KAK2114730.1"/>
    </source>
</evidence>
<feature type="compositionally biased region" description="Low complexity" evidence="1">
    <location>
        <begin position="196"/>
        <end position="205"/>
    </location>
</feature>
<sequence length="205" mass="22110">MCTQPRNVSSNQENSLKRSASKPPQLNGVPLEEKRAAAPGQGGRVGGAGAPDPRGRQERGGSGGRTRPEPSTWVATPTCPLPCSAPSIYTQGRPSEPNRARTVQTQHGQSGPSTAHRTQPPVRTEPSTAHRTQPPVRTEPSTAHRTRHRPSEPNLAPPNGPSAARPNRTQKHPPDPAPPVRTEPRTAHRTRRRPFRSSSARPSRT</sequence>
<gene>
    <name evidence="2" type="ORF">P7K49_008996</name>
</gene>
<organism evidence="2 3">
    <name type="scientific">Saguinus oedipus</name>
    <name type="common">Cotton-top tamarin</name>
    <name type="synonym">Oedipomidas oedipus</name>
    <dbReference type="NCBI Taxonomy" id="9490"/>
    <lineage>
        <taxon>Eukaryota</taxon>
        <taxon>Metazoa</taxon>
        <taxon>Chordata</taxon>
        <taxon>Craniata</taxon>
        <taxon>Vertebrata</taxon>
        <taxon>Euteleostomi</taxon>
        <taxon>Mammalia</taxon>
        <taxon>Eutheria</taxon>
        <taxon>Euarchontoglires</taxon>
        <taxon>Primates</taxon>
        <taxon>Haplorrhini</taxon>
        <taxon>Platyrrhini</taxon>
        <taxon>Cebidae</taxon>
        <taxon>Callitrichinae</taxon>
        <taxon>Saguinus</taxon>
    </lineage>
</organism>
<protein>
    <submittedName>
        <fullName evidence="2">Uncharacterized protein</fullName>
    </submittedName>
</protein>
<name>A0ABQ9VZW7_SAGOE</name>